<dbReference type="OrthoDB" id="10320399at2759"/>
<evidence type="ECO:0000313" key="3">
    <source>
        <dbReference type="EMBL" id="KAF4676360.1"/>
    </source>
</evidence>
<evidence type="ECO:0000313" key="5">
    <source>
        <dbReference type="Proteomes" id="UP000572268"/>
    </source>
</evidence>
<evidence type="ECO:0000313" key="4">
    <source>
        <dbReference type="Proteomes" id="UP000570595"/>
    </source>
</evidence>
<dbReference type="Proteomes" id="UP000572268">
    <property type="component" value="Unassembled WGS sequence"/>
</dbReference>
<dbReference type="EMBL" id="JABAHT010000001">
    <property type="protein sequence ID" value="KAF4671424.1"/>
    <property type="molecule type" value="Genomic_DNA"/>
</dbReference>
<evidence type="ECO:0000256" key="1">
    <source>
        <dbReference type="SAM" id="Phobius"/>
    </source>
</evidence>
<comment type="caution">
    <text evidence="2">The sequence shown here is derived from an EMBL/GenBank/DDBJ whole genome shotgun (WGS) entry which is preliminary data.</text>
</comment>
<accession>A0A7J6MIW8</accession>
<evidence type="ECO:0000313" key="2">
    <source>
        <dbReference type="EMBL" id="KAF4671424.1"/>
    </source>
</evidence>
<dbReference type="EMBL" id="JABANN010000003">
    <property type="protein sequence ID" value="KAF4676360.1"/>
    <property type="molecule type" value="Genomic_DNA"/>
</dbReference>
<protein>
    <submittedName>
        <fullName evidence="2">Uncharacterized protein</fullName>
    </submittedName>
</protein>
<proteinExistence type="predicted"/>
<feature type="transmembrane region" description="Helical" evidence="1">
    <location>
        <begin position="21"/>
        <end position="44"/>
    </location>
</feature>
<keyword evidence="1" id="KW-1133">Transmembrane helix</keyword>
<name>A0A7J6MIW8_PEROL</name>
<keyword evidence="1" id="KW-0472">Membrane</keyword>
<feature type="transmembrane region" description="Helical" evidence="1">
    <location>
        <begin position="50"/>
        <end position="72"/>
    </location>
</feature>
<reference evidence="4 5" key="1">
    <citation type="submission" date="2020-04" db="EMBL/GenBank/DDBJ databases">
        <title>Perkinsus olseni comparative genomics.</title>
        <authorList>
            <person name="Bogema D.R."/>
        </authorList>
    </citation>
    <scope>NUCLEOTIDE SEQUENCE [LARGE SCALE GENOMIC DNA]</scope>
    <source>
        <strain evidence="2">ATCC PRA-179</strain>
        <strain evidence="3">ATCC PRA-31</strain>
    </source>
</reference>
<keyword evidence="1" id="KW-0812">Transmembrane</keyword>
<organism evidence="2 4">
    <name type="scientific">Perkinsus olseni</name>
    <name type="common">Perkinsus atlanticus</name>
    <dbReference type="NCBI Taxonomy" id="32597"/>
    <lineage>
        <taxon>Eukaryota</taxon>
        <taxon>Sar</taxon>
        <taxon>Alveolata</taxon>
        <taxon>Perkinsozoa</taxon>
        <taxon>Perkinsea</taxon>
        <taxon>Perkinsida</taxon>
        <taxon>Perkinsidae</taxon>
        <taxon>Perkinsus</taxon>
    </lineage>
</organism>
<dbReference type="AlphaFoldDB" id="A0A7J6MIW8"/>
<dbReference type="Proteomes" id="UP000570595">
    <property type="component" value="Unassembled WGS sequence"/>
</dbReference>
<sequence length="76" mass="8114">MVKNQDMAPSLIRSVFCSEGHITLATILTAILILFLVAMCVAAAGSSEVLRVGILWASALVLGYCTNPYTALRVPF</sequence>
<gene>
    <name evidence="3" type="ORF">FOL46_004961</name>
    <name evidence="2" type="ORF">FOZ61_000048</name>
</gene>